<dbReference type="RefSeq" id="WP_038350903.1">
    <property type="nucleotide sequence ID" value="NZ_CP019962.1"/>
</dbReference>
<reference evidence="2" key="1">
    <citation type="journal article" date="2017" name="Sci. Rep.">
        <title>Determination of the Genome and Primary Transcriptome of Syngas Fermenting Eubacterium limosum ATCC 8486.</title>
        <authorList>
            <person name="Song Y."/>
            <person name="Shin J."/>
            <person name="Jeong Y."/>
            <person name="Jin S."/>
            <person name="Lee J.K."/>
            <person name="Kim D.R."/>
            <person name="Kim S.C."/>
            <person name="Cho S."/>
            <person name="Cho B.K."/>
        </authorList>
    </citation>
    <scope>NUCLEOTIDE SEQUENCE [LARGE SCALE GENOMIC DNA]</scope>
    <source>
        <strain evidence="2">ATCC 8486</strain>
    </source>
</reference>
<dbReference type="Proteomes" id="UP000192391">
    <property type="component" value="Chromosome"/>
</dbReference>
<protein>
    <submittedName>
        <fullName evidence="1">Uncharacterized protein</fullName>
    </submittedName>
</protein>
<dbReference type="AlphaFoldDB" id="A0AAC9W1N5"/>
<organism evidence="1 2">
    <name type="scientific">Eubacterium limosum</name>
    <dbReference type="NCBI Taxonomy" id="1736"/>
    <lineage>
        <taxon>Bacteria</taxon>
        <taxon>Bacillati</taxon>
        <taxon>Bacillota</taxon>
        <taxon>Clostridia</taxon>
        <taxon>Eubacteriales</taxon>
        <taxon>Eubacteriaceae</taxon>
        <taxon>Eubacterium</taxon>
    </lineage>
</organism>
<dbReference type="KEGG" id="elim:B2M23_00840"/>
<evidence type="ECO:0000313" key="1">
    <source>
        <dbReference type="EMBL" id="ARD64182.1"/>
    </source>
</evidence>
<accession>A0AAC9W1N5</accession>
<name>A0AAC9W1N5_EUBLI</name>
<gene>
    <name evidence="1" type="ORF">B2M23_00840</name>
</gene>
<dbReference type="EMBL" id="CP019962">
    <property type="protein sequence ID" value="ARD64182.1"/>
    <property type="molecule type" value="Genomic_DNA"/>
</dbReference>
<proteinExistence type="predicted"/>
<evidence type="ECO:0000313" key="2">
    <source>
        <dbReference type="Proteomes" id="UP000192391"/>
    </source>
</evidence>
<sequence>MNYLTEHLSFYAWLKKNPRGTPFQSFWNYLLTRNNAAAIRGEDGVMYWPVWFEVDNSDLRRILDEQDAKRIWEHRRRLIAAGLIEYTPGSGGKSGGYALVPFDRAQTRLQVIPQGGGEAVTVWNPPGNSSRTAGGAPLEGPAEQYAVSSDLNSLNTKYINIKEPYRYEGEPPVPYFNQLPMLTSEEMEHLSAIHKDDAALVEAIWAMKEQKKQEEESR</sequence>